<name>A0A917RZH0_9ACTN</name>
<reference evidence="1" key="2">
    <citation type="submission" date="2020-09" db="EMBL/GenBank/DDBJ databases">
        <authorList>
            <person name="Sun Q."/>
            <person name="Zhou Y."/>
        </authorList>
    </citation>
    <scope>NUCLEOTIDE SEQUENCE</scope>
    <source>
        <strain evidence="1">CGMCC 4.7306</strain>
    </source>
</reference>
<protein>
    <submittedName>
        <fullName evidence="1">Uncharacterized protein</fullName>
    </submittedName>
</protein>
<sequence>MNRMGPWDVELSWESPTVANIPLPPSRDEAEHRRYLRFLQLHLALLDGGSPALSTVALSAALDHAAAGAADQSWGWLTAVELSVSLTSWFPAPWTPESLARTLSRHHRDAPAPTRWAAWAWLGDPSFSAMPGADGSWTVVRSERGNEETARLPGDRALVVLWMDHFRDKYGFPLAHAVDPADVAELAPASLAVISADAADAAFAYRASWRDQRDEALAAARDAQRLARPD</sequence>
<dbReference type="EMBL" id="BMMZ01000001">
    <property type="protein sequence ID" value="GGL46585.1"/>
    <property type="molecule type" value="Genomic_DNA"/>
</dbReference>
<evidence type="ECO:0000313" key="1">
    <source>
        <dbReference type="EMBL" id="GGL46585.1"/>
    </source>
</evidence>
<comment type="caution">
    <text evidence="1">The sequence shown here is derived from an EMBL/GenBank/DDBJ whole genome shotgun (WGS) entry which is preliminary data.</text>
</comment>
<keyword evidence="2" id="KW-1185">Reference proteome</keyword>
<reference evidence="1" key="1">
    <citation type="journal article" date="2014" name="Int. J. Syst. Evol. Microbiol.">
        <title>Complete genome sequence of Corynebacterium casei LMG S-19264T (=DSM 44701T), isolated from a smear-ripened cheese.</title>
        <authorList>
            <consortium name="US DOE Joint Genome Institute (JGI-PGF)"/>
            <person name="Walter F."/>
            <person name="Albersmeier A."/>
            <person name="Kalinowski J."/>
            <person name="Ruckert C."/>
        </authorList>
    </citation>
    <scope>NUCLEOTIDE SEQUENCE</scope>
    <source>
        <strain evidence="1">CGMCC 4.7306</strain>
    </source>
</reference>
<organism evidence="1 2">
    <name type="scientific">Microlunatus endophyticus</name>
    <dbReference type="NCBI Taxonomy" id="1716077"/>
    <lineage>
        <taxon>Bacteria</taxon>
        <taxon>Bacillati</taxon>
        <taxon>Actinomycetota</taxon>
        <taxon>Actinomycetes</taxon>
        <taxon>Propionibacteriales</taxon>
        <taxon>Propionibacteriaceae</taxon>
        <taxon>Microlunatus</taxon>
    </lineage>
</organism>
<dbReference type="AlphaFoldDB" id="A0A917RZH0"/>
<proteinExistence type="predicted"/>
<accession>A0A917RZH0</accession>
<dbReference type="Proteomes" id="UP000613840">
    <property type="component" value="Unassembled WGS sequence"/>
</dbReference>
<gene>
    <name evidence="1" type="ORF">GCM10011575_00590</name>
</gene>
<evidence type="ECO:0000313" key="2">
    <source>
        <dbReference type="Proteomes" id="UP000613840"/>
    </source>
</evidence>